<protein>
    <submittedName>
        <fullName evidence="6">LysR family transcriptional regulator</fullName>
    </submittedName>
</protein>
<dbReference type="PROSITE" id="PS50931">
    <property type="entry name" value="HTH_LYSR"/>
    <property type="match status" value="1"/>
</dbReference>
<dbReference type="PRINTS" id="PR00039">
    <property type="entry name" value="HTHLYSR"/>
</dbReference>
<dbReference type="PANTHER" id="PTHR30126:SF98">
    <property type="entry name" value="HTH-TYPE TRANSCRIPTIONAL ACTIVATOR BAUR"/>
    <property type="match status" value="1"/>
</dbReference>
<evidence type="ECO:0000256" key="2">
    <source>
        <dbReference type="ARBA" id="ARBA00023015"/>
    </source>
</evidence>
<dbReference type="Pfam" id="PF03466">
    <property type="entry name" value="LysR_substrate"/>
    <property type="match status" value="1"/>
</dbReference>
<dbReference type="EMBL" id="JAAGNX010000001">
    <property type="protein sequence ID" value="NDV61503.1"/>
    <property type="molecule type" value="Genomic_DNA"/>
</dbReference>
<dbReference type="SUPFAM" id="SSF53850">
    <property type="entry name" value="Periplasmic binding protein-like II"/>
    <property type="match status" value="1"/>
</dbReference>
<organism evidence="6 7">
    <name type="scientific">Oceanipulchritudo coccoides</name>
    <dbReference type="NCBI Taxonomy" id="2706888"/>
    <lineage>
        <taxon>Bacteria</taxon>
        <taxon>Pseudomonadati</taxon>
        <taxon>Verrucomicrobiota</taxon>
        <taxon>Opitutia</taxon>
        <taxon>Puniceicoccales</taxon>
        <taxon>Oceanipulchritudinaceae</taxon>
        <taxon>Oceanipulchritudo</taxon>
    </lineage>
</organism>
<evidence type="ECO:0000256" key="1">
    <source>
        <dbReference type="ARBA" id="ARBA00009437"/>
    </source>
</evidence>
<accession>A0A6B2LYM1</accession>
<dbReference type="Gene3D" id="1.10.10.10">
    <property type="entry name" value="Winged helix-like DNA-binding domain superfamily/Winged helix DNA-binding domain"/>
    <property type="match status" value="1"/>
</dbReference>
<evidence type="ECO:0000313" key="6">
    <source>
        <dbReference type="EMBL" id="NDV61503.1"/>
    </source>
</evidence>
<dbReference type="Proteomes" id="UP000478417">
    <property type="component" value="Unassembled WGS sequence"/>
</dbReference>
<evidence type="ECO:0000256" key="4">
    <source>
        <dbReference type="ARBA" id="ARBA00023163"/>
    </source>
</evidence>
<dbReference type="PANTHER" id="PTHR30126">
    <property type="entry name" value="HTH-TYPE TRANSCRIPTIONAL REGULATOR"/>
    <property type="match status" value="1"/>
</dbReference>
<dbReference type="RefSeq" id="WP_163962501.1">
    <property type="nucleotide sequence ID" value="NZ_JAAGNX010000001.1"/>
</dbReference>
<dbReference type="InterPro" id="IPR000847">
    <property type="entry name" value="LysR_HTH_N"/>
</dbReference>
<dbReference type="AlphaFoldDB" id="A0A6B2LYM1"/>
<proteinExistence type="inferred from homology"/>
<dbReference type="GO" id="GO:0000976">
    <property type="term" value="F:transcription cis-regulatory region binding"/>
    <property type="evidence" value="ECO:0007669"/>
    <property type="project" value="TreeGrafter"/>
</dbReference>
<dbReference type="GO" id="GO:0003700">
    <property type="term" value="F:DNA-binding transcription factor activity"/>
    <property type="evidence" value="ECO:0007669"/>
    <property type="project" value="InterPro"/>
</dbReference>
<feature type="domain" description="HTH lysR-type" evidence="5">
    <location>
        <begin position="4"/>
        <end position="61"/>
    </location>
</feature>
<evidence type="ECO:0000256" key="3">
    <source>
        <dbReference type="ARBA" id="ARBA00023125"/>
    </source>
</evidence>
<keyword evidence="3" id="KW-0238">DNA-binding</keyword>
<keyword evidence="4" id="KW-0804">Transcription</keyword>
<dbReference type="Pfam" id="PF00126">
    <property type="entry name" value="HTH_1"/>
    <property type="match status" value="1"/>
</dbReference>
<dbReference type="Gene3D" id="3.40.190.290">
    <property type="match status" value="1"/>
</dbReference>
<evidence type="ECO:0000313" key="7">
    <source>
        <dbReference type="Proteomes" id="UP000478417"/>
    </source>
</evidence>
<keyword evidence="7" id="KW-1185">Reference proteome</keyword>
<name>A0A6B2LYM1_9BACT</name>
<gene>
    <name evidence="6" type="ORF">G0Q06_03470</name>
</gene>
<dbReference type="InterPro" id="IPR005119">
    <property type="entry name" value="LysR_subst-bd"/>
</dbReference>
<comment type="similarity">
    <text evidence="1">Belongs to the LysR transcriptional regulatory family.</text>
</comment>
<sequence length="301" mass="34943">MRRLNYHHLHYFWMVARQGKLTETAKLLSISQSALSMQIRQLEEDLGHKLFHRKARKLELTEAGQIAFSHADDIFRRGDELRTLLVEGQQTDLQHVRIGAVATLSRNFQEAFVRPIIDRENVHLVMQSGRLEEMLSRLATHSIDLLLSNVPVQGDEEHPWRSRLIARQAVSVIGRKEKRKRAFRLPEDLHDCQVLLPGQGSEIRNAFELLCEQWEVHPRILAEVDDMAMLRLLARDSTAFAIMPKVVVRDEINSGFLVEHATLPGVFENFYGVRVRRHFESPIIRELMRRPAEDFLNPDIE</sequence>
<keyword evidence="2" id="KW-0805">Transcription regulation</keyword>
<evidence type="ECO:0000259" key="5">
    <source>
        <dbReference type="PROSITE" id="PS50931"/>
    </source>
</evidence>
<comment type="caution">
    <text evidence="6">The sequence shown here is derived from an EMBL/GenBank/DDBJ whole genome shotgun (WGS) entry which is preliminary data.</text>
</comment>
<dbReference type="FunFam" id="1.10.10.10:FF:000001">
    <property type="entry name" value="LysR family transcriptional regulator"/>
    <property type="match status" value="1"/>
</dbReference>
<dbReference type="InterPro" id="IPR036390">
    <property type="entry name" value="WH_DNA-bd_sf"/>
</dbReference>
<reference evidence="6 7" key="1">
    <citation type="submission" date="2020-02" db="EMBL/GenBank/DDBJ databases">
        <title>Albibacoteraceae fam. nov., the first described family within the subdivision 4 Verrucomicrobia.</title>
        <authorList>
            <person name="Xi F."/>
        </authorList>
    </citation>
    <scope>NUCLEOTIDE SEQUENCE [LARGE SCALE GENOMIC DNA]</scope>
    <source>
        <strain evidence="6 7">CK1056</strain>
    </source>
</reference>
<dbReference type="InterPro" id="IPR036388">
    <property type="entry name" value="WH-like_DNA-bd_sf"/>
</dbReference>
<dbReference type="SUPFAM" id="SSF46785">
    <property type="entry name" value="Winged helix' DNA-binding domain"/>
    <property type="match status" value="1"/>
</dbReference>